<dbReference type="Pfam" id="PF25871">
    <property type="entry name" value="HTH_76"/>
    <property type="match status" value="1"/>
</dbReference>
<evidence type="ECO:0000259" key="3">
    <source>
        <dbReference type="Pfam" id="PF25871"/>
    </source>
</evidence>
<dbReference type="InterPro" id="IPR040554">
    <property type="entry name" value="KPWE_PEX14_dom"/>
</dbReference>
<evidence type="ECO:0000259" key="2">
    <source>
        <dbReference type="Pfam" id="PF17733"/>
    </source>
</evidence>
<dbReference type="AlphaFoldDB" id="A0A9P8C4G5"/>
<sequence length="278" mass="30047">MTAPTPNIIGSAGVFEQLENYHWDNDKEFQGGLSAILGPNPSPSQIQDLTLRAQCFYLSRKHSINIDFNAYKSYLLNKDPEGFPATSPSQPQPLANMPHAVETNGASHEAEVHLPTPTPMAAPSSTSQGPSLAVQAPDSTQTSSNLDGPSIYPTARPSSYPTHENDLPPASVTNLDDHTVPEQAPYPSTFAEIVALITSGAEIPGIMEIPNIVLPHLASKPTIPRRRKPWETDIPEDVILNGPGEGTFGDRRDNHIVQEFPEDDFVPVSEEAVSQSTV</sequence>
<gene>
    <name evidence="4" type="ORF">BJ875DRAFT_485424</name>
</gene>
<accession>A0A9P8C4G5</accession>
<proteinExistence type="predicted"/>
<feature type="region of interest" description="Disordered" evidence="1">
    <location>
        <begin position="104"/>
        <end position="184"/>
    </location>
</feature>
<name>A0A9P8C4G5_9HELO</name>
<dbReference type="EMBL" id="MU251514">
    <property type="protein sequence ID" value="KAG9233127.1"/>
    <property type="molecule type" value="Genomic_DNA"/>
</dbReference>
<dbReference type="Proteomes" id="UP000824998">
    <property type="component" value="Unassembled WGS sequence"/>
</dbReference>
<dbReference type="InterPro" id="IPR058841">
    <property type="entry name" value="HTH_76"/>
</dbReference>
<evidence type="ECO:0000256" key="1">
    <source>
        <dbReference type="SAM" id="MobiDB-lite"/>
    </source>
</evidence>
<dbReference type="PANTHER" id="PTHR36855:SF1">
    <property type="entry name" value="PEROXISOME MEMBRANE ANCHOR PROTEIN PEX14P N-TERMINAL DOMAIN-CONTAINING PROTEIN"/>
    <property type="match status" value="1"/>
</dbReference>
<reference evidence="4" key="1">
    <citation type="journal article" date="2021" name="IMA Fungus">
        <title>Genomic characterization of three marine fungi, including Emericellopsis atlantica sp. nov. with signatures of a generalist lifestyle and marine biomass degradation.</title>
        <authorList>
            <person name="Hagestad O.C."/>
            <person name="Hou L."/>
            <person name="Andersen J.H."/>
            <person name="Hansen E.H."/>
            <person name="Altermark B."/>
            <person name="Li C."/>
            <person name="Kuhnert E."/>
            <person name="Cox R.J."/>
            <person name="Crous P.W."/>
            <person name="Spatafora J.W."/>
            <person name="Lail K."/>
            <person name="Amirebrahimi M."/>
            <person name="Lipzen A."/>
            <person name="Pangilinan J."/>
            <person name="Andreopoulos W."/>
            <person name="Hayes R.D."/>
            <person name="Ng V."/>
            <person name="Grigoriev I.V."/>
            <person name="Jackson S.A."/>
            <person name="Sutton T.D.S."/>
            <person name="Dobson A.D.W."/>
            <person name="Rama T."/>
        </authorList>
    </citation>
    <scope>NUCLEOTIDE SEQUENCE</scope>
    <source>
        <strain evidence="4">TRa018bII</strain>
    </source>
</reference>
<protein>
    <submittedName>
        <fullName evidence="4">Uncharacterized protein</fullName>
    </submittedName>
</protein>
<organism evidence="4 5">
    <name type="scientific">Amylocarpus encephaloides</name>
    <dbReference type="NCBI Taxonomy" id="45428"/>
    <lineage>
        <taxon>Eukaryota</taxon>
        <taxon>Fungi</taxon>
        <taxon>Dikarya</taxon>
        <taxon>Ascomycota</taxon>
        <taxon>Pezizomycotina</taxon>
        <taxon>Leotiomycetes</taxon>
        <taxon>Helotiales</taxon>
        <taxon>Helotiales incertae sedis</taxon>
        <taxon>Amylocarpus</taxon>
    </lineage>
</organism>
<dbReference type="Pfam" id="PF17733">
    <property type="entry name" value="KPWE_dom"/>
    <property type="match status" value="1"/>
</dbReference>
<feature type="domain" description="Peroxisomal membrane protein PEX14-like KPWE" evidence="2">
    <location>
        <begin position="185"/>
        <end position="232"/>
    </location>
</feature>
<feature type="domain" description="PEX14-like helix-turn-helix" evidence="3">
    <location>
        <begin position="14"/>
        <end position="78"/>
    </location>
</feature>
<feature type="compositionally biased region" description="Polar residues" evidence="1">
    <location>
        <begin position="137"/>
        <end position="147"/>
    </location>
</feature>
<evidence type="ECO:0000313" key="4">
    <source>
        <dbReference type="EMBL" id="KAG9233127.1"/>
    </source>
</evidence>
<dbReference type="PANTHER" id="PTHR36855">
    <property type="entry name" value="CHROMOSOME 10, WHOLE GENOME SHOTGUN SEQUENCE"/>
    <property type="match status" value="1"/>
</dbReference>
<evidence type="ECO:0000313" key="5">
    <source>
        <dbReference type="Proteomes" id="UP000824998"/>
    </source>
</evidence>
<comment type="caution">
    <text evidence="4">The sequence shown here is derived from an EMBL/GenBank/DDBJ whole genome shotgun (WGS) entry which is preliminary data.</text>
</comment>
<dbReference type="OrthoDB" id="9936937at2759"/>
<keyword evidence="5" id="KW-1185">Reference proteome</keyword>